<evidence type="ECO:0000256" key="13">
    <source>
        <dbReference type="SAM" id="SignalP"/>
    </source>
</evidence>
<gene>
    <name evidence="14" type="primary">ECM39</name>
    <name evidence="14" type="ORF">VKT23_004790</name>
</gene>
<evidence type="ECO:0000256" key="4">
    <source>
        <dbReference type="ARBA" id="ARBA00022676"/>
    </source>
</evidence>
<keyword evidence="15" id="KW-1185">Reference proteome</keyword>
<reference evidence="14 15" key="1">
    <citation type="submission" date="2024-01" db="EMBL/GenBank/DDBJ databases">
        <title>A draft genome for the cacao thread blight pathogen Marasmiellus scandens.</title>
        <authorList>
            <person name="Baruah I.K."/>
            <person name="Leung J."/>
            <person name="Bukari Y."/>
            <person name="Amoako-Attah I."/>
            <person name="Meinhardt L.W."/>
            <person name="Bailey B.A."/>
            <person name="Cohen S.P."/>
        </authorList>
    </citation>
    <scope>NUCLEOTIDE SEQUENCE [LARGE SCALE GENOMIC DNA]</scope>
    <source>
        <strain evidence="14 15">GH-19</strain>
    </source>
</reference>
<keyword evidence="4 12" id="KW-0328">Glycosyltransferase</keyword>
<evidence type="ECO:0000256" key="7">
    <source>
        <dbReference type="ARBA" id="ARBA00022824"/>
    </source>
</evidence>
<feature type="transmembrane region" description="Helical" evidence="12">
    <location>
        <begin position="301"/>
        <end position="317"/>
    </location>
</feature>
<keyword evidence="7 12" id="KW-0256">Endoplasmic reticulum</keyword>
<feature type="transmembrane region" description="Helical" evidence="12">
    <location>
        <begin position="350"/>
        <end position="373"/>
    </location>
</feature>
<feature type="signal peptide" evidence="13">
    <location>
        <begin position="1"/>
        <end position="15"/>
    </location>
</feature>
<comment type="catalytic activity">
    <reaction evidence="11">
        <text>an alpha-D-Man-(1-&gt;2)-alpha-D-Man-(1-&gt;2)-alpha-D-Man-(1-&gt;3)-[alpha-D-Man-(1-&gt;2)-alpha-D-Man-(1-&gt;3)-alpha-D-Man-(1-&gt;6)]-beta-D-Man-(1-&gt;4)-beta-D-GlcNAc-(1-&gt;4)-alpha-D-GlcNAc-diphospho-di-trans,poly-cis-dolichol + a di-trans,poly-cis-dolichyl beta-D-mannosyl phosphate = an alpha-D-Man-(1-&gt;2)-alpha-D-Man-(1-&gt;2)-alpha-D-Man-(1-&gt;3)-[alpha-D-Man-(1-&gt;2)-alpha-D-Man-(1-&gt;3)-[alpha-D-Man-(1-&gt;6)]-alpha-D-Man-(1-&gt;6)]-beta-D-Man-(1-&gt;4)-beta-D-GlcNAc-(1-&gt;4)-alpha-D-GlcNAc-diphospho-di-trans,poly-cis-dolichol + a di-trans,poly-cis-dolichyl phosphate + H(+)</text>
        <dbReference type="Rhea" id="RHEA:29535"/>
        <dbReference type="Rhea" id="RHEA-COMP:19498"/>
        <dbReference type="Rhea" id="RHEA-COMP:19501"/>
        <dbReference type="Rhea" id="RHEA-COMP:19518"/>
        <dbReference type="Rhea" id="RHEA-COMP:19519"/>
        <dbReference type="ChEBI" id="CHEBI:15378"/>
        <dbReference type="ChEBI" id="CHEBI:57683"/>
        <dbReference type="ChEBI" id="CHEBI:58211"/>
        <dbReference type="ChEBI" id="CHEBI:132517"/>
        <dbReference type="ChEBI" id="CHEBI:132519"/>
        <dbReference type="EC" id="2.4.1.260"/>
    </reaction>
    <physiologicalReaction direction="left-to-right" evidence="11">
        <dbReference type="Rhea" id="RHEA:29536"/>
    </physiologicalReaction>
</comment>
<dbReference type="PANTHER" id="PTHR22760">
    <property type="entry name" value="GLYCOSYLTRANSFERASE"/>
    <property type="match status" value="1"/>
</dbReference>
<evidence type="ECO:0000313" key="14">
    <source>
        <dbReference type="EMBL" id="KAK7466066.1"/>
    </source>
</evidence>
<comment type="pathway">
    <text evidence="2">Protein modification; protein glycosylation.</text>
</comment>
<dbReference type="PANTHER" id="PTHR22760:SF1">
    <property type="entry name" value="DOL-P-MAN:MAN(7)GLCNAC(2)-PP-DOL ALPHA-1,6-MANNOSYLTRANSFERASE"/>
    <property type="match status" value="1"/>
</dbReference>
<accession>A0ABR1JUI8</accession>
<feature type="transmembrane region" description="Helical" evidence="12">
    <location>
        <begin position="92"/>
        <end position="110"/>
    </location>
</feature>
<evidence type="ECO:0000313" key="15">
    <source>
        <dbReference type="Proteomes" id="UP001498398"/>
    </source>
</evidence>
<dbReference type="EMBL" id="JBANRG010000005">
    <property type="protein sequence ID" value="KAK7466066.1"/>
    <property type="molecule type" value="Genomic_DNA"/>
</dbReference>
<name>A0ABR1JUI8_9AGAR</name>
<comment type="function">
    <text evidence="10">Mannosyltransferase that operates in the biosynthetic pathway of dolichol-linked oligosaccharides, the glycan precursors employed in protein asparagine (N)-glycosylation. The assembly of dolichol-linked oligosaccharides begins on the cytosolic side of the endoplasmic reticulum membrane and finishes in its lumen. The sequential addition of sugars to dolichol pyrophosphate produces dolichol-linked oligosaccharides containing fourteen sugars, including two GlcNAcs, nine mannoses and three glucoses. Once assembled, the oligosaccharide is transferred from the lipid to nascent proteins by oligosaccharyltransferases. In the lumen of the endoplasmic reticulum, adds the eighth mannose residue in an alpha-1,6 linkage onto Man(7)GlcNAc(2)-PP-dolichol to produce Man(8)GlcNAc(2)-PP-dolichol.</text>
</comment>
<comment type="similarity">
    <text evidence="3 12">Belongs to the glycosyltransferase 22 family.</text>
</comment>
<evidence type="ECO:0000256" key="10">
    <source>
        <dbReference type="ARBA" id="ARBA00044721"/>
    </source>
</evidence>
<dbReference type="Proteomes" id="UP001498398">
    <property type="component" value="Unassembled WGS sequence"/>
</dbReference>
<feature type="chain" id="PRO_5047324752" description="Mannosyltransferase" evidence="13">
    <location>
        <begin position="16"/>
        <end position="538"/>
    </location>
</feature>
<feature type="transmembrane region" description="Helical" evidence="12">
    <location>
        <begin position="174"/>
        <end position="190"/>
    </location>
</feature>
<comment type="caution">
    <text evidence="14">The sequence shown here is derived from an EMBL/GenBank/DDBJ whole genome shotgun (WGS) entry which is preliminary data.</text>
</comment>
<keyword evidence="8 12" id="KW-1133">Transmembrane helix</keyword>
<evidence type="ECO:0000256" key="3">
    <source>
        <dbReference type="ARBA" id="ARBA00007063"/>
    </source>
</evidence>
<evidence type="ECO:0000256" key="11">
    <source>
        <dbReference type="ARBA" id="ARBA00048899"/>
    </source>
</evidence>
<protein>
    <recommendedName>
        <fullName evidence="12">Mannosyltransferase</fullName>
        <ecNumber evidence="12">2.4.1.-</ecNumber>
    </recommendedName>
</protein>
<dbReference type="GO" id="GO:0052917">
    <property type="term" value="F:dol-P-Man:Man(7)GlcNAc(2)-PP-Dol alpha-1,6-mannosyltransferase activity"/>
    <property type="evidence" value="ECO:0007669"/>
    <property type="project" value="UniProtKB-EC"/>
</dbReference>
<dbReference type="EC" id="2.4.1.-" evidence="12"/>
<keyword evidence="6 12" id="KW-0812">Transmembrane</keyword>
<feature type="transmembrane region" description="Helical" evidence="12">
    <location>
        <begin position="63"/>
        <end position="86"/>
    </location>
</feature>
<evidence type="ECO:0000256" key="5">
    <source>
        <dbReference type="ARBA" id="ARBA00022679"/>
    </source>
</evidence>
<feature type="transmembrane region" description="Helical" evidence="12">
    <location>
        <begin position="221"/>
        <end position="240"/>
    </location>
</feature>
<organism evidence="14 15">
    <name type="scientific">Marasmiellus scandens</name>
    <dbReference type="NCBI Taxonomy" id="2682957"/>
    <lineage>
        <taxon>Eukaryota</taxon>
        <taxon>Fungi</taxon>
        <taxon>Dikarya</taxon>
        <taxon>Basidiomycota</taxon>
        <taxon>Agaricomycotina</taxon>
        <taxon>Agaricomycetes</taxon>
        <taxon>Agaricomycetidae</taxon>
        <taxon>Agaricales</taxon>
        <taxon>Marasmiineae</taxon>
        <taxon>Omphalotaceae</taxon>
        <taxon>Marasmiellus</taxon>
    </lineage>
</organism>
<evidence type="ECO:0000256" key="9">
    <source>
        <dbReference type="ARBA" id="ARBA00023136"/>
    </source>
</evidence>
<proteinExistence type="inferred from homology"/>
<evidence type="ECO:0000256" key="2">
    <source>
        <dbReference type="ARBA" id="ARBA00004922"/>
    </source>
</evidence>
<evidence type="ECO:0000256" key="12">
    <source>
        <dbReference type="RuleBase" id="RU363075"/>
    </source>
</evidence>
<sequence length="538" mass="59655">MSVALDALIIAAGWAHVFLAPYTKVEESFNLHATHDVLMYGLAPFKLQSYDHFIFPGAVPRTFIGSILLAFASSPIIRFASSFGFISSKFDLQIIVRLTLSTFNAIGLCLIRRAVHKRFGRLTGFLYTLLTVSQFHILFWMGRTLPNMFALLPVNIAAYLMLDRAPHATRPSPYKIYTVIALLTGAGVIFRSELVLLLGPLVLQVLWQGYISFWDTIRVGLISALASIAATTAVDTYMWGTFPTPLWPEFSSIYFNIVEGKSSEWGVSPFHTYFSSFLPKLLLSSLPLSALGLLVDRRIRGFLVPYGLFVLLISCLGHKEWRFIVYVVPAANVAAARGARWLVSRPKSNLLGRLTFGIAFAMISANILATAFFTTTSISNYPGGEALALFNERYPPGSISPAPHVHISNLAAQTGASLFLQEFAPPFYDSPPLALNSSSEWTRYDKTENLAISALTARSEITHLISEASPSEMEVLGGKKSWQEVARVNGVDGWTVDWELLKGLKGMKGLGNNADLVDRIWGLVRMRKSPKLWIYERK</sequence>
<feature type="transmembrane region" description="Helical" evidence="12">
    <location>
        <begin position="122"/>
        <end position="139"/>
    </location>
</feature>
<comment type="subcellular location">
    <subcellularLocation>
        <location evidence="1 12">Endoplasmic reticulum membrane</location>
        <topology evidence="1 12">Multi-pass membrane protein</topology>
    </subcellularLocation>
</comment>
<keyword evidence="5 14" id="KW-0808">Transferase</keyword>
<dbReference type="InterPro" id="IPR005599">
    <property type="entry name" value="GPI_mannosylTrfase"/>
</dbReference>
<feature type="transmembrane region" description="Helical" evidence="12">
    <location>
        <begin position="273"/>
        <end position="294"/>
    </location>
</feature>
<evidence type="ECO:0000256" key="8">
    <source>
        <dbReference type="ARBA" id="ARBA00022989"/>
    </source>
</evidence>
<evidence type="ECO:0000256" key="6">
    <source>
        <dbReference type="ARBA" id="ARBA00022692"/>
    </source>
</evidence>
<keyword evidence="9 12" id="KW-0472">Membrane</keyword>
<evidence type="ECO:0000256" key="1">
    <source>
        <dbReference type="ARBA" id="ARBA00004477"/>
    </source>
</evidence>
<dbReference type="Pfam" id="PF03901">
    <property type="entry name" value="Glyco_transf_22"/>
    <property type="match status" value="1"/>
</dbReference>
<keyword evidence="13" id="KW-0732">Signal</keyword>